<evidence type="ECO:0000313" key="3">
    <source>
        <dbReference type="Proteomes" id="UP000026960"/>
    </source>
</evidence>
<evidence type="ECO:0000313" key="2">
    <source>
        <dbReference type="EnsemblPlants" id="OBART03G23900.1"/>
    </source>
</evidence>
<organism evidence="2">
    <name type="scientific">Oryza barthii</name>
    <dbReference type="NCBI Taxonomy" id="65489"/>
    <lineage>
        <taxon>Eukaryota</taxon>
        <taxon>Viridiplantae</taxon>
        <taxon>Streptophyta</taxon>
        <taxon>Embryophyta</taxon>
        <taxon>Tracheophyta</taxon>
        <taxon>Spermatophyta</taxon>
        <taxon>Magnoliopsida</taxon>
        <taxon>Liliopsida</taxon>
        <taxon>Poales</taxon>
        <taxon>Poaceae</taxon>
        <taxon>BOP clade</taxon>
        <taxon>Oryzoideae</taxon>
        <taxon>Oryzeae</taxon>
        <taxon>Oryzinae</taxon>
        <taxon>Oryza</taxon>
    </lineage>
</organism>
<proteinExistence type="predicted"/>
<dbReference type="AlphaFoldDB" id="A0A0D3FKM9"/>
<dbReference type="Proteomes" id="UP000026960">
    <property type="component" value="Chromosome 3"/>
</dbReference>
<dbReference type="PaxDb" id="65489-OBART03G23900.1"/>
<dbReference type="Gramene" id="OBART03G23900.1">
    <property type="protein sequence ID" value="OBART03G23900.1"/>
    <property type="gene ID" value="OBART03G23900"/>
</dbReference>
<name>A0A0D3FKM9_9ORYZ</name>
<evidence type="ECO:0000256" key="1">
    <source>
        <dbReference type="SAM" id="MobiDB-lite"/>
    </source>
</evidence>
<sequence length="105" mass="11590">MCRAGCSPRRRSCCYTRGGREISEKNRRRRSVDYYSVSDADAEPAVESCGFRRRGGVDEAKSEEVGPNDGPPSPVREDGGRRKRSRAERCQATGEAEAGEAHLQV</sequence>
<reference evidence="2" key="1">
    <citation type="journal article" date="2009" name="Rice">
        <title>De Novo Next Generation Sequencing of Plant Genomes.</title>
        <authorList>
            <person name="Rounsley S."/>
            <person name="Marri P.R."/>
            <person name="Yu Y."/>
            <person name="He R."/>
            <person name="Sisneros N."/>
            <person name="Goicoechea J.L."/>
            <person name="Lee S.J."/>
            <person name="Angelova A."/>
            <person name="Kudrna D."/>
            <person name="Luo M."/>
            <person name="Affourtit J."/>
            <person name="Desany B."/>
            <person name="Knight J."/>
            <person name="Niazi F."/>
            <person name="Egholm M."/>
            <person name="Wing R.A."/>
        </authorList>
    </citation>
    <scope>NUCLEOTIDE SEQUENCE [LARGE SCALE GENOMIC DNA]</scope>
    <source>
        <strain evidence="2">cv. IRGC 105608</strain>
    </source>
</reference>
<feature type="compositionally biased region" description="Basic and acidic residues" evidence="1">
    <location>
        <begin position="55"/>
        <end position="64"/>
    </location>
</feature>
<protein>
    <submittedName>
        <fullName evidence="2">Uncharacterized protein</fullName>
    </submittedName>
</protein>
<dbReference type="EnsemblPlants" id="OBART03G23900.1">
    <property type="protein sequence ID" value="OBART03G23900.1"/>
    <property type="gene ID" value="OBART03G23900"/>
</dbReference>
<feature type="region of interest" description="Disordered" evidence="1">
    <location>
        <begin position="49"/>
        <end position="105"/>
    </location>
</feature>
<dbReference type="HOGENOM" id="CLU_2240699_0_0_1"/>
<reference evidence="2" key="2">
    <citation type="submission" date="2015-03" db="UniProtKB">
        <authorList>
            <consortium name="EnsemblPlants"/>
        </authorList>
    </citation>
    <scope>IDENTIFICATION</scope>
</reference>
<accession>A0A0D3FKM9</accession>
<keyword evidence="3" id="KW-1185">Reference proteome</keyword>